<name>A0A1E5QFI4_9CYAN</name>
<reference evidence="3" key="1">
    <citation type="submission" date="2016-09" db="EMBL/GenBank/DDBJ databases">
        <title>Draft genome of thermotolerant cyanobacterium Desertifilum sp. strain IPPAS B-1220.</title>
        <authorList>
            <person name="Sinetova M.A."/>
            <person name="Bolakhan K."/>
            <person name="Zayadan B.K."/>
            <person name="Mironov K.S."/>
            <person name="Ustinova V."/>
            <person name="Kupriyanova E.V."/>
            <person name="Sidorov R.A."/>
            <person name="Skrypnik A.N."/>
            <person name="Gogoleva N.E."/>
            <person name="Gogolev Y.V."/>
            <person name="Los D.A."/>
        </authorList>
    </citation>
    <scope>NUCLEOTIDE SEQUENCE [LARGE SCALE GENOMIC DNA]</scope>
    <source>
        <strain evidence="3">IPPAS B-1220</strain>
    </source>
</reference>
<feature type="transmembrane region" description="Helical" evidence="2">
    <location>
        <begin position="184"/>
        <end position="213"/>
    </location>
</feature>
<dbReference type="RefSeq" id="WP_069969027.1">
    <property type="nucleotide sequence ID" value="NZ_CM124774.1"/>
</dbReference>
<keyword evidence="2" id="KW-1133">Transmembrane helix</keyword>
<dbReference type="EMBL" id="MJGC01000090">
    <property type="protein sequence ID" value="OEJ73344.1"/>
    <property type="molecule type" value="Genomic_DNA"/>
</dbReference>
<keyword evidence="2" id="KW-0472">Membrane</keyword>
<evidence type="ECO:0000313" key="3">
    <source>
        <dbReference type="EMBL" id="OEJ73344.1"/>
    </source>
</evidence>
<evidence type="ECO:0000256" key="2">
    <source>
        <dbReference type="SAM" id="Phobius"/>
    </source>
</evidence>
<sequence>MNNSKNLLRSLLYLGIIFAVIALVIMLKRLLIFVSDEYIYPIPLLGDLLRGIEIVELSNIILFAVLGLGFGIACGVLPRHLGRKVSLFLLIPIVPILFNITGLVRYREWLREVGAQESLLPAEVQSMTNDFLHSRVGHKGYLGFYLFTAQYPVIPTNQQQMEEMQNVDNRVKARFNRMVGSQAWIVNFIFAAQGWILRLFYFAIAAIATIFHFQEGVKESEKFSRKRPKAQPASPQARVKKPLPQDSEIS</sequence>
<accession>A0A1E5QFI4</accession>
<feature type="transmembrane region" description="Helical" evidence="2">
    <location>
        <begin position="12"/>
        <end position="34"/>
    </location>
</feature>
<gene>
    <name evidence="3" type="ORF">BH720_20205</name>
</gene>
<organism evidence="3">
    <name type="scientific">Desertifilum tharense IPPAS B-1220</name>
    <dbReference type="NCBI Taxonomy" id="1781255"/>
    <lineage>
        <taxon>Bacteria</taxon>
        <taxon>Bacillati</taxon>
        <taxon>Cyanobacteriota</taxon>
        <taxon>Cyanophyceae</taxon>
        <taxon>Desertifilales</taxon>
        <taxon>Desertifilaceae</taxon>
        <taxon>Desertifilum</taxon>
    </lineage>
</organism>
<dbReference type="AlphaFoldDB" id="A0A1E5QFI4"/>
<comment type="caution">
    <text evidence="3">The sequence shown here is derived from an EMBL/GenBank/DDBJ whole genome shotgun (WGS) entry which is preliminary data.</text>
</comment>
<protein>
    <submittedName>
        <fullName evidence="3">Uncharacterized protein</fullName>
    </submittedName>
</protein>
<keyword evidence="2" id="KW-0812">Transmembrane</keyword>
<feature type="transmembrane region" description="Helical" evidence="2">
    <location>
        <begin position="54"/>
        <end position="78"/>
    </location>
</feature>
<dbReference type="OrthoDB" id="465609at2"/>
<feature type="region of interest" description="Disordered" evidence="1">
    <location>
        <begin position="222"/>
        <end position="250"/>
    </location>
</feature>
<feature type="transmembrane region" description="Helical" evidence="2">
    <location>
        <begin position="85"/>
        <end position="104"/>
    </location>
</feature>
<proteinExistence type="predicted"/>
<evidence type="ECO:0000256" key="1">
    <source>
        <dbReference type="SAM" id="MobiDB-lite"/>
    </source>
</evidence>